<dbReference type="KEGG" id="dpx:DAPPUDRAFT_301139"/>
<dbReference type="Proteomes" id="UP000000305">
    <property type="component" value="Unassembled WGS sequence"/>
</dbReference>
<gene>
    <name evidence="1" type="ORF">DAPPUDRAFT_301139</name>
</gene>
<reference evidence="1 2" key="1">
    <citation type="journal article" date="2011" name="Science">
        <title>The ecoresponsive genome of Daphnia pulex.</title>
        <authorList>
            <person name="Colbourne J.K."/>
            <person name="Pfrender M.E."/>
            <person name="Gilbert D."/>
            <person name="Thomas W.K."/>
            <person name="Tucker A."/>
            <person name="Oakley T.H."/>
            <person name="Tokishita S."/>
            <person name="Aerts A."/>
            <person name="Arnold G.J."/>
            <person name="Basu M.K."/>
            <person name="Bauer D.J."/>
            <person name="Caceres C.E."/>
            <person name="Carmel L."/>
            <person name="Casola C."/>
            <person name="Choi J.H."/>
            <person name="Detter J.C."/>
            <person name="Dong Q."/>
            <person name="Dusheyko S."/>
            <person name="Eads B.D."/>
            <person name="Frohlich T."/>
            <person name="Geiler-Samerotte K.A."/>
            <person name="Gerlach D."/>
            <person name="Hatcher P."/>
            <person name="Jogdeo S."/>
            <person name="Krijgsveld J."/>
            <person name="Kriventseva E.V."/>
            <person name="Kultz D."/>
            <person name="Laforsch C."/>
            <person name="Lindquist E."/>
            <person name="Lopez J."/>
            <person name="Manak J.R."/>
            <person name="Muller J."/>
            <person name="Pangilinan J."/>
            <person name="Patwardhan R.P."/>
            <person name="Pitluck S."/>
            <person name="Pritham E.J."/>
            <person name="Rechtsteiner A."/>
            <person name="Rho M."/>
            <person name="Rogozin I.B."/>
            <person name="Sakarya O."/>
            <person name="Salamov A."/>
            <person name="Schaack S."/>
            <person name="Shapiro H."/>
            <person name="Shiga Y."/>
            <person name="Skalitzky C."/>
            <person name="Smith Z."/>
            <person name="Souvorov A."/>
            <person name="Sung W."/>
            <person name="Tang Z."/>
            <person name="Tsuchiya D."/>
            <person name="Tu H."/>
            <person name="Vos H."/>
            <person name="Wang M."/>
            <person name="Wolf Y.I."/>
            <person name="Yamagata H."/>
            <person name="Yamada T."/>
            <person name="Ye Y."/>
            <person name="Shaw J.R."/>
            <person name="Andrews J."/>
            <person name="Crease T.J."/>
            <person name="Tang H."/>
            <person name="Lucas S.M."/>
            <person name="Robertson H.M."/>
            <person name="Bork P."/>
            <person name="Koonin E.V."/>
            <person name="Zdobnov E.M."/>
            <person name="Grigoriev I.V."/>
            <person name="Lynch M."/>
            <person name="Boore J.L."/>
        </authorList>
    </citation>
    <scope>NUCLEOTIDE SEQUENCE [LARGE SCALE GENOMIC DNA]</scope>
</reference>
<sequence>MLELDKDSISDGYEIKLLESFSLNIPSLQHDYMKSEIEIKSNLNGGLPTFDCLLPSIDLHHPDEHCDHTYSITSSHSYRQSQHNACLISCCQEAKTNPASIVKTGKLKMKIVNNIPDPSVPKNLLEPEKIQSKVGKKSSKCKDKSMILTFNNYRNTRSRKKPEIVHVIQPTDFCVHCHQELYPNSMKSSVFCLKTGNVLITCFNCSTTMSVKGAFKLPKYL</sequence>
<evidence type="ECO:0000313" key="1">
    <source>
        <dbReference type="EMBL" id="EFX69111.1"/>
    </source>
</evidence>
<proteinExistence type="predicted"/>
<protein>
    <submittedName>
        <fullName evidence="1">Uncharacterized protein</fullName>
    </submittedName>
</protein>
<dbReference type="InParanoid" id="E9HGM3"/>
<organism evidence="1 2">
    <name type="scientific">Daphnia pulex</name>
    <name type="common">Water flea</name>
    <dbReference type="NCBI Taxonomy" id="6669"/>
    <lineage>
        <taxon>Eukaryota</taxon>
        <taxon>Metazoa</taxon>
        <taxon>Ecdysozoa</taxon>
        <taxon>Arthropoda</taxon>
        <taxon>Crustacea</taxon>
        <taxon>Branchiopoda</taxon>
        <taxon>Diplostraca</taxon>
        <taxon>Cladocera</taxon>
        <taxon>Anomopoda</taxon>
        <taxon>Daphniidae</taxon>
        <taxon>Daphnia</taxon>
    </lineage>
</organism>
<accession>E9HGM3</accession>
<dbReference type="AlphaFoldDB" id="E9HGM3"/>
<dbReference type="OrthoDB" id="6338659at2759"/>
<keyword evidence="2" id="KW-1185">Reference proteome</keyword>
<name>E9HGM3_DAPPU</name>
<dbReference type="EMBL" id="GL732642">
    <property type="protein sequence ID" value="EFX69111.1"/>
    <property type="molecule type" value="Genomic_DNA"/>
</dbReference>
<dbReference type="HOGENOM" id="CLU_1251770_0_0_1"/>
<evidence type="ECO:0000313" key="2">
    <source>
        <dbReference type="Proteomes" id="UP000000305"/>
    </source>
</evidence>